<dbReference type="EMBL" id="BSYB01000006">
    <property type="protein sequence ID" value="GMG42870.1"/>
    <property type="molecule type" value="Genomic_DNA"/>
</dbReference>
<accession>A0ABQ6KMF0</accession>
<dbReference type="Proteomes" id="UP001165189">
    <property type="component" value="Unassembled WGS sequence"/>
</dbReference>
<organism evidence="2 3">
    <name type="scientific">Aspergillus oryzae var. brunneus</name>
    <dbReference type="NCBI Taxonomy" id="332754"/>
    <lineage>
        <taxon>Eukaryota</taxon>
        <taxon>Fungi</taxon>
        <taxon>Dikarya</taxon>
        <taxon>Ascomycota</taxon>
        <taxon>Pezizomycotina</taxon>
        <taxon>Eurotiomycetes</taxon>
        <taxon>Eurotiomycetidae</taxon>
        <taxon>Eurotiales</taxon>
        <taxon>Aspergillaceae</taxon>
        <taxon>Aspergillus</taxon>
        <taxon>Aspergillus subgen. Circumdati</taxon>
    </lineage>
</organism>
<gene>
    <name evidence="2" type="ORF">Aory05_000197400</name>
</gene>
<evidence type="ECO:0000313" key="3">
    <source>
        <dbReference type="Proteomes" id="UP001165189"/>
    </source>
</evidence>
<feature type="region of interest" description="Disordered" evidence="1">
    <location>
        <begin position="82"/>
        <end position="102"/>
    </location>
</feature>
<feature type="compositionally biased region" description="Polar residues" evidence="1">
    <location>
        <begin position="92"/>
        <end position="102"/>
    </location>
</feature>
<keyword evidence="3" id="KW-1185">Reference proteome</keyword>
<protein>
    <submittedName>
        <fullName evidence="2">Unnamed protein product</fullName>
    </submittedName>
</protein>
<comment type="caution">
    <text evidence="2">The sequence shown here is derived from an EMBL/GenBank/DDBJ whole genome shotgun (WGS) entry which is preliminary data.</text>
</comment>
<evidence type="ECO:0000256" key="1">
    <source>
        <dbReference type="SAM" id="MobiDB-lite"/>
    </source>
</evidence>
<proteinExistence type="predicted"/>
<sequence length="135" mass="14817">MNLAAILLAKRRVEKMRGTSVAESTSGRPLWGAMPHWRLLSRVVTARQLDSKRGCDMSVNPYGGSVSEGGGQAEWDQVHSLQNARGGEPLSNMESRTKSQLESFDAEVHPACAMILTKITLIDPPTRSQEPKMAR</sequence>
<reference evidence="2" key="1">
    <citation type="submission" date="2023-04" db="EMBL/GenBank/DDBJ databases">
        <title>Aspergillus oryzae var. brunneus NBRC 4377.</title>
        <authorList>
            <person name="Ichikawa N."/>
            <person name="Sato H."/>
            <person name="Tonouchi N."/>
        </authorList>
    </citation>
    <scope>NUCLEOTIDE SEQUENCE</scope>
    <source>
        <strain evidence="2">NBRC 4377</strain>
    </source>
</reference>
<name>A0ABQ6KMF0_ASPOZ</name>
<evidence type="ECO:0000313" key="2">
    <source>
        <dbReference type="EMBL" id="GMG42870.1"/>
    </source>
</evidence>